<evidence type="ECO:0000256" key="1">
    <source>
        <dbReference type="ARBA" id="ARBA00006962"/>
    </source>
</evidence>
<dbReference type="InterPro" id="IPR009695">
    <property type="entry name" value="Diacylglyc_glucosyltr_N"/>
</dbReference>
<gene>
    <name evidence="6" type="ORF">G8O30_13065</name>
</gene>
<dbReference type="Pfam" id="PF00534">
    <property type="entry name" value="Glycos_transf_1"/>
    <property type="match status" value="1"/>
</dbReference>
<evidence type="ECO:0000313" key="7">
    <source>
        <dbReference type="Proteomes" id="UP000593626"/>
    </source>
</evidence>
<evidence type="ECO:0000256" key="2">
    <source>
        <dbReference type="ARBA" id="ARBA00022676"/>
    </source>
</evidence>
<comment type="similarity">
    <text evidence="1">Belongs to the glycosyltransferase 28 family.</text>
</comment>
<sequence>MKSTKVLILTGSYGNGHLQVTTTLEKQFRAKGITNVTTCDLFQEAHPAITKMTKYLYIKSFTVGQKVYGSFYYGTNNMKNDYRVTTWFNQFGMERLREVISKVQPDIIVNTFPMLVVGEWKKQTGSAIPVVHTLTDFCLHSRWLHPNVDHYFVASEEMKQEMIDLGFSPTCISVTGIPVRAAFEEKKDKLNVWMKYGLDATKKTILLMSGAFGVLKDTDYLATELAEMKDSQLLIVCGNNIELKELLEKKVGMYHNVAILGYVQEIDELMEMATVMITKPGGITLSEALAKHVPLVLYRAVPGQEKENAQFFEWKKAAVHVHTVEEVLWNTSRILENEEVRITMEQAMIQLYQPFAAAVIVDNLLEMVEERLEVGVG</sequence>
<evidence type="ECO:0000259" key="5">
    <source>
        <dbReference type="Pfam" id="PF06925"/>
    </source>
</evidence>
<dbReference type="AlphaFoldDB" id="A0A7S8CD60"/>
<keyword evidence="3 6" id="KW-0808">Transferase</keyword>
<feature type="domain" description="Glycosyl transferase family 1" evidence="4">
    <location>
        <begin position="200"/>
        <end position="346"/>
    </location>
</feature>
<proteinExistence type="inferred from homology"/>
<dbReference type="GO" id="GO:0016758">
    <property type="term" value="F:hexosyltransferase activity"/>
    <property type="evidence" value="ECO:0007669"/>
    <property type="project" value="InterPro"/>
</dbReference>
<keyword evidence="2" id="KW-0328">Glycosyltransferase</keyword>
<dbReference type="InterPro" id="IPR050519">
    <property type="entry name" value="Glycosyltransf_28_UgtP"/>
</dbReference>
<dbReference type="SUPFAM" id="SSF53756">
    <property type="entry name" value="UDP-Glycosyltransferase/glycogen phosphorylase"/>
    <property type="match status" value="1"/>
</dbReference>
<protein>
    <submittedName>
        <fullName evidence="6">Glycosyltransferase</fullName>
    </submittedName>
</protein>
<dbReference type="RefSeq" id="WP_239672498.1">
    <property type="nucleotide sequence ID" value="NZ_CP049742.1"/>
</dbReference>
<evidence type="ECO:0000256" key="3">
    <source>
        <dbReference type="ARBA" id="ARBA00022679"/>
    </source>
</evidence>
<dbReference type="PANTHER" id="PTHR43025">
    <property type="entry name" value="MONOGALACTOSYLDIACYLGLYCEROL SYNTHASE"/>
    <property type="match status" value="1"/>
</dbReference>
<dbReference type="GO" id="GO:0009247">
    <property type="term" value="P:glycolipid biosynthetic process"/>
    <property type="evidence" value="ECO:0007669"/>
    <property type="project" value="InterPro"/>
</dbReference>
<feature type="domain" description="Diacylglycerol glucosyltransferase N-terminal" evidence="5">
    <location>
        <begin position="17"/>
        <end position="179"/>
    </location>
</feature>
<dbReference type="InterPro" id="IPR001296">
    <property type="entry name" value="Glyco_trans_1"/>
</dbReference>
<organism evidence="6 7">
    <name type="scientific">Mangrovibacillus cuniculi</name>
    <dbReference type="NCBI Taxonomy" id="2593652"/>
    <lineage>
        <taxon>Bacteria</taxon>
        <taxon>Bacillati</taxon>
        <taxon>Bacillota</taxon>
        <taxon>Bacilli</taxon>
        <taxon>Bacillales</taxon>
        <taxon>Bacillaceae</taxon>
        <taxon>Mangrovibacillus</taxon>
    </lineage>
</organism>
<dbReference type="GO" id="GO:0016020">
    <property type="term" value="C:membrane"/>
    <property type="evidence" value="ECO:0007669"/>
    <property type="project" value="GOC"/>
</dbReference>
<dbReference type="KEGG" id="mcui:G8O30_13065"/>
<dbReference type="Gene3D" id="3.40.50.2000">
    <property type="entry name" value="Glycogen Phosphorylase B"/>
    <property type="match status" value="2"/>
</dbReference>
<dbReference type="Pfam" id="PF06925">
    <property type="entry name" value="MGDG_synth"/>
    <property type="match status" value="1"/>
</dbReference>
<reference evidence="6 7" key="1">
    <citation type="submission" date="2019-07" db="EMBL/GenBank/DDBJ databases">
        <title>Genome sequence of 2 isolates from Red Sea Mangroves.</title>
        <authorList>
            <person name="Sefrji F."/>
            <person name="Michoud G."/>
            <person name="Merlino G."/>
            <person name="Daffonchio D."/>
        </authorList>
    </citation>
    <scope>NUCLEOTIDE SEQUENCE [LARGE SCALE GENOMIC DNA]</scope>
    <source>
        <strain evidence="6 7">R1DC41</strain>
    </source>
</reference>
<dbReference type="Proteomes" id="UP000593626">
    <property type="component" value="Chromosome"/>
</dbReference>
<dbReference type="PANTHER" id="PTHR43025:SF3">
    <property type="entry name" value="MONOGALACTOSYLDIACYLGLYCEROL SYNTHASE 1, CHLOROPLASTIC"/>
    <property type="match status" value="1"/>
</dbReference>
<evidence type="ECO:0000313" key="6">
    <source>
        <dbReference type="EMBL" id="QPC47820.1"/>
    </source>
</evidence>
<accession>A0A7S8CD60</accession>
<keyword evidence="7" id="KW-1185">Reference proteome</keyword>
<name>A0A7S8CD60_9BACI</name>
<dbReference type="EMBL" id="CP049742">
    <property type="protein sequence ID" value="QPC47820.1"/>
    <property type="molecule type" value="Genomic_DNA"/>
</dbReference>
<evidence type="ECO:0000259" key="4">
    <source>
        <dbReference type="Pfam" id="PF00534"/>
    </source>
</evidence>